<evidence type="ECO:0000313" key="3">
    <source>
        <dbReference type="Proteomes" id="UP000199777"/>
    </source>
</evidence>
<gene>
    <name evidence="2" type="ORF">SAMN05421758_10831</name>
</gene>
<comment type="caution">
    <text evidence="2">The sequence shown here is derived from an EMBL/GenBank/DDBJ whole genome shotgun (WGS) entry which is preliminary data.</text>
</comment>
<dbReference type="Pfam" id="PF03551">
    <property type="entry name" value="PadR"/>
    <property type="match status" value="1"/>
</dbReference>
<dbReference type="Proteomes" id="UP000199777">
    <property type="component" value="Unassembled WGS sequence"/>
</dbReference>
<dbReference type="InterPro" id="IPR036390">
    <property type="entry name" value="WH_DNA-bd_sf"/>
</dbReference>
<organism evidence="2 3">
    <name type="scientific">Salimicrobium salexigens</name>
    <dbReference type="NCBI Taxonomy" id="908941"/>
    <lineage>
        <taxon>Bacteria</taxon>
        <taxon>Bacillati</taxon>
        <taxon>Bacillota</taxon>
        <taxon>Bacilli</taxon>
        <taxon>Bacillales</taxon>
        <taxon>Bacillaceae</taxon>
        <taxon>Salimicrobium</taxon>
    </lineage>
</organism>
<dbReference type="InterPro" id="IPR005149">
    <property type="entry name" value="Tscrpt_reg_PadR_N"/>
</dbReference>
<reference evidence="2 3" key="1">
    <citation type="submission" date="2017-01" db="EMBL/GenBank/DDBJ databases">
        <authorList>
            <person name="Varghese N."/>
            <person name="Submissions S."/>
        </authorList>
    </citation>
    <scope>NUCLEOTIDE SEQUENCE [LARGE SCALE GENOMIC DNA]</scope>
    <source>
        <strain evidence="2 3">DSM 22782</strain>
    </source>
</reference>
<dbReference type="PANTHER" id="PTHR43252:SF7">
    <property type="entry name" value="TRANSCRIPTIONAL REGULATOR YQJI"/>
    <property type="match status" value="1"/>
</dbReference>
<name>A0ABY1KX70_9BACI</name>
<evidence type="ECO:0000259" key="1">
    <source>
        <dbReference type="Pfam" id="PF03551"/>
    </source>
</evidence>
<feature type="domain" description="Transcription regulator PadR N-terminal" evidence="1">
    <location>
        <begin position="32"/>
        <end position="107"/>
    </location>
</feature>
<evidence type="ECO:0000313" key="2">
    <source>
        <dbReference type="EMBL" id="SIS87775.1"/>
    </source>
</evidence>
<dbReference type="PANTHER" id="PTHR43252">
    <property type="entry name" value="TRANSCRIPTIONAL REGULATOR YQJI"/>
    <property type="match status" value="1"/>
</dbReference>
<dbReference type="Gene3D" id="1.10.10.10">
    <property type="entry name" value="Winged helix-like DNA-binding domain superfamily/Winged helix DNA-binding domain"/>
    <property type="match status" value="1"/>
</dbReference>
<keyword evidence="3" id="KW-1185">Reference proteome</keyword>
<proteinExistence type="predicted"/>
<sequence>MVQAALKQGSLFFDKNKRRKEVCPKMSMHILILGLLRESPMHPYEMKRMMKQQHWNQLFPITEGNLYHNIKRAEEKGNIKAIKQEQIEKRPSRTVYEITEKGKEELSDRILQVFLNQKMEISTVYPALLFVRYSNQRAVAEAVRKWIGTIETEKKNAREGSGAGYYIYKHFQDRMQVDRKWLKEVAVWLEKESQ</sequence>
<dbReference type="EMBL" id="FTOK01000008">
    <property type="protein sequence ID" value="SIS87775.1"/>
    <property type="molecule type" value="Genomic_DNA"/>
</dbReference>
<protein>
    <submittedName>
        <fullName evidence="2">Transcriptional regulator PadR-like family protein</fullName>
    </submittedName>
</protein>
<dbReference type="InterPro" id="IPR036388">
    <property type="entry name" value="WH-like_DNA-bd_sf"/>
</dbReference>
<dbReference type="SUPFAM" id="SSF46785">
    <property type="entry name" value="Winged helix' DNA-binding domain"/>
    <property type="match status" value="1"/>
</dbReference>
<accession>A0ABY1KX70</accession>